<dbReference type="NCBIfam" id="TIGR02937">
    <property type="entry name" value="sigma70-ECF"/>
    <property type="match status" value="1"/>
</dbReference>
<dbReference type="EMBL" id="AJYA01000001">
    <property type="protein sequence ID" value="EIM78860.1"/>
    <property type="molecule type" value="Genomic_DNA"/>
</dbReference>
<dbReference type="InterPro" id="IPR014284">
    <property type="entry name" value="RNA_pol_sigma-70_dom"/>
</dbReference>
<dbReference type="Gene3D" id="1.10.1740.10">
    <property type="match status" value="1"/>
</dbReference>
<dbReference type="Pfam" id="PF04542">
    <property type="entry name" value="Sigma70_r2"/>
    <property type="match status" value="1"/>
</dbReference>
<dbReference type="STRING" id="1189621.A3SI_00240"/>
<evidence type="ECO:0000313" key="10">
    <source>
        <dbReference type="Proteomes" id="UP000005551"/>
    </source>
</evidence>
<feature type="domain" description="RNA polymerase sigma-70 region 2" evidence="7">
    <location>
        <begin position="6"/>
        <end position="54"/>
    </location>
</feature>
<dbReference type="InterPro" id="IPR007627">
    <property type="entry name" value="RNA_pol_sigma70_r2"/>
</dbReference>
<proteinExistence type="inferred from homology"/>
<dbReference type="Gene3D" id="1.10.10.10">
    <property type="entry name" value="Winged helix-like DNA-binding domain superfamily/Winged helix DNA-binding domain"/>
    <property type="match status" value="1"/>
</dbReference>
<dbReference type="AlphaFoldDB" id="I5CAK8"/>
<dbReference type="Pfam" id="PF08281">
    <property type="entry name" value="Sigma70_r4_2"/>
    <property type="match status" value="1"/>
</dbReference>
<evidence type="ECO:0000256" key="2">
    <source>
        <dbReference type="ARBA" id="ARBA00023015"/>
    </source>
</evidence>
<dbReference type="InterPro" id="IPR013325">
    <property type="entry name" value="RNA_pol_sigma_r2"/>
</dbReference>
<dbReference type="SUPFAM" id="SSF88659">
    <property type="entry name" value="Sigma3 and sigma4 domains of RNA polymerase sigma factors"/>
    <property type="match status" value="1"/>
</dbReference>
<evidence type="ECO:0000259" key="8">
    <source>
        <dbReference type="Pfam" id="PF08281"/>
    </source>
</evidence>
<keyword evidence="4 6" id="KW-0238">DNA-binding</keyword>
<feature type="domain" description="RNA polymerase sigma factor 70 region 4 type 2" evidence="8">
    <location>
        <begin position="83"/>
        <end position="134"/>
    </location>
</feature>
<dbReference type="GO" id="GO:0016987">
    <property type="term" value="F:sigma factor activity"/>
    <property type="evidence" value="ECO:0007669"/>
    <property type="project" value="UniProtKB-KW"/>
</dbReference>
<gene>
    <name evidence="9" type="ORF">A3SI_00240</name>
</gene>
<dbReference type="Proteomes" id="UP000005551">
    <property type="component" value="Unassembled WGS sequence"/>
</dbReference>
<dbReference type="RefSeq" id="WP_009053078.1">
    <property type="nucleotide sequence ID" value="NZ_AJYA01000001.1"/>
</dbReference>
<dbReference type="GO" id="GO:0006352">
    <property type="term" value="P:DNA-templated transcription initiation"/>
    <property type="evidence" value="ECO:0007669"/>
    <property type="project" value="InterPro"/>
</dbReference>
<dbReference type="InterPro" id="IPR036388">
    <property type="entry name" value="WH-like_DNA-bd_sf"/>
</dbReference>
<evidence type="ECO:0000256" key="5">
    <source>
        <dbReference type="ARBA" id="ARBA00023163"/>
    </source>
</evidence>
<sequence length="142" mass="16772">MVILHEDADDVLQETFLKAWRNIGRFEGQSSLYTWLYRIAVNESLNFLEKKKRRLLFFSSNHEEEMARYVQHAPEFDGDEVERRLQRALLTLPDKQRLVFQLRYYDELSYEAISEITGTSVGSLKASYHHAAKKVEQSVKEE</sequence>
<dbReference type="InterPro" id="IPR039425">
    <property type="entry name" value="RNA_pol_sigma-70-like"/>
</dbReference>
<comment type="similarity">
    <text evidence="1 6">Belongs to the sigma-70 factor family. ECF subfamily.</text>
</comment>
<dbReference type="SUPFAM" id="SSF88946">
    <property type="entry name" value="Sigma2 domain of RNA polymerase sigma factors"/>
    <property type="match status" value="1"/>
</dbReference>
<keyword evidence="2 6" id="KW-0805">Transcription regulation</keyword>
<dbReference type="InterPro" id="IPR013324">
    <property type="entry name" value="RNA_pol_sigma_r3/r4-like"/>
</dbReference>
<dbReference type="GO" id="GO:0003677">
    <property type="term" value="F:DNA binding"/>
    <property type="evidence" value="ECO:0007669"/>
    <property type="project" value="UniProtKB-KW"/>
</dbReference>
<evidence type="ECO:0000256" key="1">
    <source>
        <dbReference type="ARBA" id="ARBA00010641"/>
    </source>
</evidence>
<dbReference type="PROSITE" id="PS01063">
    <property type="entry name" value="SIGMA70_ECF"/>
    <property type="match status" value="1"/>
</dbReference>
<evidence type="ECO:0000259" key="7">
    <source>
        <dbReference type="Pfam" id="PF04542"/>
    </source>
</evidence>
<evidence type="ECO:0000256" key="4">
    <source>
        <dbReference type="ARBA" id="ARBA00023125"/>
    </source>
</evidence>
<evidence type="ECO:0000256" key="3">
    <source>
        <dbReference type="ARBA" id="ARBA00023082"/>
    </source>
</evidence>
<protein>
    <recommendedName>
        <fullName evidence="6">RNA polymerase sigma factor</fullName>
    </recommendedName>
</protein>
<dbReference type="InterPro" id="IPR000838">
    <property type="entry name" value="RNA_pol_sigma70_ECF_CS"/>
</dbReference>
<comment type="caution">
    <text evidence="9">The sequence shown here is derived from an EMBL/GenBank/DDBJ whole genome shotgun (WGS) entry which is preliminary data.</text>
</comment>
<reference evidence="9 10" key="1">
    <citation type="submission" date="2012-05" db="EMBL/GenBank/DDBJ databases">
        <title>Genome sequence of Nitritalea halalkaliphila LW7.</title>
        <authorList>
            <person name="Jangir P.K."/>
            <person name="Singh A."/>
            <person name="Shivaji S."/>
            <person name="Sharma R."/>
        </authorList>
    </citation>
    <scope>NUCLEOTIDE SEQUENCE [LARGE SCALE GENOMIC DNA]</scope>
    <source>
        <strain evidence="9 10">LW7</strain>
    </source>
</reference>
<dbReference type="InterPro" id="IPR013249">
    <property type="entry name" value="RNA_pol_sigma70_r4_t2"/>
</dbReference>
<keyword evidence="3 6" id="KW-0731">Sigma factor</keyword>
<dbReference type="CDD" id="cd06171">
    <property type="entry name" value="Sigma70_r4"/>
    <property type="match status" value="1"/>
</dbReference>
<evidence type="ECO:0000256" key="6">
    <source>
        <dbReference type="RuleBase" id="RU000716"/>
    </source>
</evidence>
<name>I5CAK8_9BACT</name>
<accession>I5CAK8</accession>
<evidence type="ECO:0000313" key="9">
    <source>
        <dbReference type="EMBL" id="EIM78860.1"/>
    </source>
</evidence>
<organism evidence="9 10">
    <name type="scientific">Nitritalea halalkaliphila LW7</name>
    <dbReference type="NCBI Taxonomy" id="1189621"/>
    <lineage>
        <taxon>Bacteria</taxon>
        <taxon>Pseudomonadati</taxon>
        <taxon>Bacteroidota</taxon>
        <taxon>Cytophagia</taxon>
        <taxon>Cytophagales</taxon>
        <taxon>Cyclobacteriaceae</taxon>
        <taxon>Nitritalea</taxon>
    </lineage>
</organism>
<keyword evidence="10" id="KW-1185">Reference proteome</keyword>
<dbReference type="PANTHER" id="PTHR43133:SF51">
    <property type="entry name" value="RNA POLYMERASE SIGMA FACTOR"/>
    <property type="match status" value="1"/>
</dbReference>
<keyword evidence="5 6" id="KW-0804">Transcription</keyword>
<dbReference type="PANTHER" id="PTHR43133">
    <property type="entry name" value="RNA POLYMERASE ECF-TYPE SIGMA FACTO"/>
    <property type="match status" value="1"/>
</dbReference>
<dbReference type="PATRIC" id="fig|1189621.3.peg.52"/>